<keyword evidence="9 14" id="KW-0540">Nuclease</keyword>
<evidence type="ECO:0000256" key="6">
    <source>
        <dbReference type="ARBA" id="ARBA00012180"/>
    </source>
</evidence>
<evidence type="ECO:0000256" key="7">
    <source>
        <dbReference type="ARBA" id="ARBA00019179"/>
    </source>
</evidence>
<dbReference type="GO" id="GO:0030145">
    <property type="term" value="F:manganese ion binding"/>
    <property type="evidence" value="ECO:0007669"/>
    <property type="project" value="UniProtKB-UniRule"/>
</dbReference>
<evidence type="ECO:0000256" key="8">
    <source>
        <dbReference type="ARBA" id="ARBA00022490"/>
    </source>
</evidence>
<dbReference type="HOGENOM" id="CLU_036532_3_1_10"/>
<dbReference type="InterPro" id="IPR036397">
    <property type="entry name" value="RNaseH_sf"/>
</dbReference>
<dbReference type="AlphaFoldDB" id="A0A060R732"/>
<protein>
    <recommendedName>
        <fullName evidence="7 14">Ribonuclease HII</fullName>
        <shortName evidence="14">RNase HII</shortName>
        <ecNumber evidence="6 14">3.1.26.4</ecNumber>
    </recommendedName>
</protein>
<comment type="cofactor">
    <cofactor evidence="2">
        <name>Mg(2+)</name>
        <dbReference type="ChEBI" id="CHEBI:18420"/>
    </cofactor>
</comment>
<name>A0A060R732_9BACT</name>
<comment type="cofactor">
    <cofactor evidence="14 15">
        <name>Mn(2+)</name>
        <dbReference type="ChEBI" id="CHEBI:29035"/>
    </cofactor>
    <cofactor evidence="14 15">
        <name>Mg(2+)</name>
        <dbReference type="ChEBI" id="CHEBI:18420"/>
    </cofactor>
    <text evidence="14 15">Manganese or magnesium. Binds 1 divalent metal ion per monomer in the absence of substrate. May bind a second metal ion after substrate binding.</text>
</comment>
<evidence type="ECO:0000256" key="2">
    <source>
        <dbReference type="ARBA" id="ARBA00001946"/>
    </source>
</evidence>
<keyword evidence="8 14" id="KW-0963">Cytoplasm</keyword>
<evidence type="ECO:0000256" key="4">
    <source>
        <dbReference type="ARBA" id="ARBA00004496"/>
    </source>
</evidence>
<keyword evidence="12 14" id="KW-0378">Hydrolase</keyword>
<dbReference type="Gene3D" id="3.30.420.10">
    <property type="entry name" value="Ribonuclease H-like superfamily/Ribonuclease H"/>
    <property type="match status" value="1"/>
</dbReference>
<dbReference type="HAMAP" id="MF_00052_B">
    <property type="entry name" value="RNase_HII_B"/>
    <property type="match status" value="1"/>
</dbReference>
<dbReference type="GO" id="GO:0004523">
    <property type="term" value="F:RNA-DNA hybrid ribonuclease activity"/>
    <property type="evidence" value="ECO:0007669"/>
    <property type="project" value="UniProtKB-UniRule"/>
</dbReference>
<dbReference type="InterPro" id="IPR024567">
    <property type="entry name" value="RNase_HII/HIII_dom"/>
</dbReference>
<comment type="catalytic activity">
    <reaction evidence="1 14 15 16">
        <text>Endonucleolytic cleavage to 5'-phosphomonoester.</text>
        <dbReference type="EC" id="3.1.26.4"/>
    </reaction>
</comment>
<dbReference type="OrthoDB" id="9803420at2"/>
<dbReference type="Pfam" id="PF01351">
    <property type="entry name" value="RNase_HII"/>
    <property type="match status" value="1"/>
</dbReference>
<dbReference type="GO" id="GO:0043137">
    <property type="term" value="P:DNA replication, removal of RNA primer"/>
    <property type="evidence" value="ECO:0007669"/>
    <property type="project" value="TreeGrafter"/>
</dbReference>
<dbReference type="STRING" id="1433126.BN938_0798"/>
<evidence type="ECO:0000256" key="11">
    <source>
        <dbReference type="ARBA" id="ARBA00022759"/>
    </source>
</evidence>
<comment type="subcellular location">
    <subcellularLocation>
        <location evidence="4 14">Cytoplasm</location>
    </subcellularLocation>
</comment>
<dbReference type="EC" id="3.1.26.4" evidence="6 14"/>
<evidence type="ECO:0000256" key="9">
    <source>
        <dbReference type="ARBA" id="ARBA00022722"/>
    </source>
</evidence>
<dbReference type="CDD" id="cd07182">
    <property type="entry name" value="RNase_HII_bacteria_HII_like"/>
    <property type="match status" value="1"/>
</dbReference>
<feature type="binding site" evidence="14 15">
    <location>
        <position position="16"/>
    </location>
    <ligand>
        <name>a divalent metal cation</name>
        <dbReference type="ChEBI" id="CHEBI:60240"/>
    </ligand>
</feature>
<evidence type="ECO:0000259" key="17">
    <source>
        <dbReference type="PROSITE" id="PS51975"/>
    </source>
</evidence>
<feature type="binding site" evidence="14 15">
    <location>
        <position position="15"/>
    </location>
    <ligand>
        <name>a divalent metal cation</name>
        <dbReference type="ChEBI" id="CHEBI:60240"/>
    </ligand>
</feature>
<keyword evidence="11 14" id="KW-0255">Endonuclease</keyword>
<proteinExistence type="inferred from homology"/>
<feature type="binding site" evidence="14 15">
    <location>
        <position position="107"/>
    </location>
    <ligand>
        <name>a divalent metal cation</name>
        <dbReference type="ChEBI" id="CHEBI:60240"/>
    </ligand>
</feature>
<dbReference type="Proteomes" id="UP000027616">
    <property type="component" value="Chromosome I"/>
</dbReference>
<keyword evidence="13 14" id="KW-0464">Manganese</keyword>
<evidence type="ECO:0000256" key="12">
    <source>
        <dbReference type="ARBA" id="ARBA00022801"/>
    </source>
</evidence>
<evidence type="ECO:0000313" key="18">
    <source>
        <dbReference type="EMBL" id="CDN30902.1"/>
    </source>
</evidence>
<evidence type="ECO:0000256" key="3">
    <source>
        <dbReference type="ARBA" id="ARBA00004065"/>
    </source>
</evidence>
<accession>A0A060R732</accession>
<dbReference type="PANTHER" id="PTHR10954:SF18">
    <property type="entry name" value="RIBONUCLEASE HII"/>
    <property type="match status" value="1"/>
</dbReference>
<keyword evidence="19" id="KW-1185">Reference proteome</keyword>
<dbReference type="GO" id="GO:0003723">
    <property type="term" value="F:RNA binding"/>
    <property type="evidence" value="ECO:0007669"/>
    <property type="project" value="UniProtKB-UniRule"/>
</dbReference>
<dbReference type="PROSITE" id="PS51975">
    <property type="entry name" value="RNASE_H_2"/>
    <property type="match status" value="1"/>
</dbReference>
<dbReference type="GO" id="GO:0006298">
    <property type="term" value="P:mismatch repair"/>
    <property type="evidence" value="ECO:0007669"/>
    <property type="project" value="TreeGrafter"/>
</dbReference>
<evidence type="ECO:0000256" key="16">
    <source>
        <dbReference type="RuleBase" id="RU003515"/>
    </source>
</evidence>
<evidence type="ECO:0000256" key="5">
    <source>
        <dbReference type="ARBA" id="ARBA00007383"/>
    </source>
</evidence>
<dbReference type="GO" id="GO:0005737">
    <property type="term" value="C:cytoplasm"/>
    <property type="evidence" value="ECO:0007669"/>
    <property type="project" value="UniProtKB-SubCell"/>
</dbReference>
<keyword evidence="10 14" id="KW-0479">Metal-binding</keyword>
<feature type="domain" description="RNase H type-2" evidence="17">
    <location>
        <begin position="9"/>
        <end position="195"/>
    </location>
</feature>
<evidence type="ECO:0000313" key="19">
    <source>
        <dbReference type="Proteomes" id="UP000027616"/>
    </source>
</evidence>
<dbReference type="KEGG" id="rbc:BN938_0798"/>
<evidence type="ECO:0000256" key="13">
    <source>
        <dbReference type="ARBA" id="ARBA00023211"/>
    </source>
</evidence>
<dbReference type="InterPro" id="IPR022898">
    <property type="entry name" value="RNase_HII"/>
</dbReference>
<dbReference type="EMBL" id="HG934468">
    <property type="protein sequence ID" value="CDN30902.1"/>
    <property type="molecule type" value="Genomic_DNA"/>
</dbReference>
<dbReference type="PATRIC" id="fig|1433126.3.peg.800"/>
<evidence type="ECO:0000256" key="14">
    <source>
        <dbReference type="HAMAP-Rule" id="MF_00052"/>
    </source>
</evidence>
<dbReference type="eggNOG" id="COG0164">
    <property type="taxonomic scope" value="Bacteria"/>
</dbReference>
<comment type="function">
    <text evidence="3 14 16">Endonuclease that specifically degrades the RNA of RNA-DNA hybrids.</text>
</comment>
<dbReference type="PANTHER" id="PTHR10954">
    <property type="entry name" value="RIBONUCLEASE H2 SUBUNIT A"/>
    <property type="match status" value="1"/>
</dbReference>
<sequence length="195" mass="21824">MLKQFLHGTNEAGVDEAGRGCLCGDVFAAAVILPDNFVNEILNDSKKLSSSKRYKLREVIQREALAWAVARVSPAEIDRINILNASHRAMNLAVNKLSIEPTRLLIDGNRFGNECGIQHHCIIGGDALYASIAAASILAKTYRDDYMLALHEEFPNYGWNKNMGYPTREHREAIAKHGVTPYHRLTFGDCRPRLF</sequence>
<evidence type="ECO:0000256" key="15">
    <source>
        <dbReference type="PROSITE-ProRule" id="PRU01319"/>
    </source>
</evidence>
<comment type="similarity">
    <text evidence="5 14 16">Belongs to the RNase HII family.</text>
</comment>
<dbReference type="SUPFAM" id="SSF53098">
    <property type="entry name" value="Ribonuclease H-like"/>
    <property type="match status" value="1"/>
</dbReference>
<gene>
    <name evidence="14" type="primary">rnhB</name>
    <name evidence="18" type="ORF">BN938_0798</name>
</gene>
<organism evidence="18 19">
    <name type="scientific">Mucinivorans hirudinis</name>
    <dbReference type="NCBI Taxonomy" id="1433126"/>
    <lineage>
        <taxon>Bacteria</taxon>
        <taxon>Pseudomonadati</taxon>
        <taxon>Bacteroidota</taxon>
        <taxon>Bacteroidia</taxon>
        <taxon>Bacteroidales</taxon>
        <taxon>Rikenellaceae</taxon>
        <taxon>Mucinivorans</taxon>
    </lineage>
</organism>
<dbReference type="InterPro" id="IPR001352">
    <property type="entry name" value="RNase_HII/HIII"/>
</dbReference>
<evidence type="ECO:0000256" key="1">
    <source>
        <dbReference type="ARBA" id="ARBA00000077"/>
    </source>
</evidence>
<dbReference type="InterPro" id="IPR012337">
    <property type="entry name" value="RNaseH-like_sf"/>
</dbReference>
<dbReference type="NCBIfam" id="NF000595">
    <property type="entry name" value="PRK00015.1-3"/>
    <property type="match status" value="1"/>
</dbReference>
<dbReference type="GO" id="GO:0032299">
    <property type="term" value="C:ribonuclease H2 complex"/>
    <property type="evidence" value="ECO:0007669"/>
    <property type="project" value="TreeGrafter"/>
</dbReference>
<reference evidence="18 19" key="1">
    <citation type="journal article" date="2015" name="Genome Announc.">
        <title>Complete Genome Sequence of the Novel Leech Symbiont Mucinivorans hirudinis M3T.</title>
        <authorList>
            <person name="Nelson M.C."/>
            <person name="Bomar L."/>
            <person name="Graf J."/>
        </authorList>
    </citation>
    <scope>NUCLEOTIDE SEQUENCE [LARGE SCALE GENOMIC DNA]</scope>
    <source>
        <strain evidence="19">M3</strain>
    </source>
</reference>
<evidence type="ECO:0000256" key="10">
    <source>
        <dbReference type="ARBA" id="ARBA00022723"/>
    </source>
</evidence>